<keyword evidence="2 6" id="KW-0227">DNA damage</keyword>
<name>A0A9D1J7Y8_9BACT</name>
<evidence type="ECO:0000256" key="4">
    <source>
        <dbReference type="ARBA" id="ARBA00023172"/>
    </source>
</evidence>
<feature type="region of interest" description="Domain III" evidence="6">
    <location>
        <begin position="149"/>
        <end position="197"/>
    </location>
</feature>
<accession>A0A9D1J7Y8</accession>
<comment type="domain">
    <text evidence="6">Has three domains with a flexible linker between the domains II and III and assumes an 'L' shape. Domain III is highly mobile and contacts RuvB.</text>
</comment>
<gene>
    <name evidence="6 8" type="primary">ruvA</name>
    <name evidence="8" type="ORF">IAC95_02715</name>
</gene>
<dbReference type="Pfam" id="PF01330">
    <property type="entry name" value="RuvA_N"/>
    <property type="match status" value="1"/>
</dbReference>
<dbReference type="GO" id="GO:0016787">
    <property type="term" value="F:hydrolase activity"/>
    <property type="evidence" value="ECO:0007669"/>
    <property type="project" value="UniProtKB-KW"/>
</dbReference>
<reference evidence="8" key="1">
    <citation type="submission" date="2020-10" db="EMBL/GenBank/DDBJ databases">
        <authorList>
            <person name="Gilroy R."/>
        </authorList>
    </citation>
    <scope>NUCLEOTIDE SEQUENCE</scope>
    <source>
        <strain evidence="8">CHK121-14286</strain>
    </source>
</reference>
<sequence>MYSYISGEVTQTSENTVVLDVGGIGYELCVSSFTQEKCQVGQRCRLYAYLQVKEDGLSLFGFATEEEKNMFLRLISISGIGCKVAQAILSGMDCNALAVAIFNGDTKQLTKIKGLGKKTAERIVLELKEKVVVDASAMDLPIARHADVALTKDMQDAMAILCSLGKSRADAQQLVEAASKLGATTAEQLVNMAFRIN</sequence>
<dbReference type="InterPro" id="IPR012340">
    <property type="entry name" value="NA-bd_OB-fold"/>
</dbReference>
<dbReference type="Pfam" id="PF14520">
    <property type="entry name" value="HHH_5"/>
    <property type="match status" value="1"/>
</dbReference>
<dbReference type="Proteomes" id="UP000824200">
    <property type="component" value="Unassembled WGS sequence"/>
</dbReference>
<dbReference type="SUPFAM" id="SSF50249">
    <property type="entry name" value="Nucleic acid-binding proteins"/>
    <property type="match status" value="1"/>
</dbReference>
<keyword evidence="4 6" id="KW-0233">DNA recombination</keyword>
<comment type="function">
    <text evidence="6">The RuvA-RuvB-RuvC complex processes Holliday junction (HJ) DNA during genetic recombination and DNA repair, while the RuvA-RuvB complex plays an important role in the rescue of blocked DNA replication forks via replication fork reversal (RFR). RuvA specifically binds to HJ cruciform DNA, conferring on it an open structure. The RuvB hexamer acts as an ATP-dependent pump, pulling dsDNA into and through the RuvAB complex. HJ branch migration allows RuvC to scan DNA until it finds its consensus sequence, where it cleaves and resolves the cruciform DNA.</text>
</comment>
<dbReference type="GO" id="GO:0009378">
    <property type="term" value="F:four-way junction helicase activity"/>
    <property type="evidence" value="ECO:0007669"/>
    <property type="project" value="InterPro"/>
</dbReference>
<dbReference type="InterPro" id="IPR010994">
    <property type="entry name" value="RuvA_2-like"/>
</dbReference>
<feature type="domain" description="Helix-hairpin-helix DNA-binding motif class 1" evidence="7">
    <location>
        <begin position="173"/>
        <end position="192"/>
    </location>
</feature>
<dbReference type="GO" id="GO:0006281">
    <property type="term" value="P:DNA repair"/>
    <property type="evidence" value="ECO:0007669"/>
    <property type="project" value="UniProtKB-UniRule"/>
</dbReference>
<protein>
    <recommendedName>
        <fullName evidence="6">Holliday junction branch migration complex subunit RuvA</fullName>
    </recommendedName>
</protein>
<comment type="subunit">
    <text evidence="6">Homotetramer. Forms an RuvA(8)-RuvB(12)-Holliday junction (HJ) complex. HJ DNA is sandwiched between 2 RuvA tetramers; dsDNA enters through RuvA and exits via RuvB. An RuvB hexamer assembles on each DNA strand where it exits the tetramer. Each RuvB hexamer is contacted by two RuvA subunits (via domain III) on 2 adjacent RuvB subunits; this complex drives branch migration. In the full resolvosome a probable DNA-RuvA(4)-RuvB(12)-RuvC(2) complex forms which resolves the HJ.</text>
</comment>
<feature type="domain" description="Helix-hairpin-helix DNA-binding motif class 1" evidence="7">
    <location>
        <begin position="107"/>
        <end position="126"/>
    </location>
</feature>
<evidence type="ECO:0000259" key="7">
    <source>
        <dbReference type="SMART" id="SM00278"/>
    </source>
</evidence>
<dbReference type="Gene3D" id="2.40.50.140">
    <property type="entry name" value="Nucleic acid-binding proteins"/>
    <property type="match status" value="1"/>
</dbReference>
<dbReference type="InterPro" id="IPR000085">
    <property type="entry name" value="RuvA"/>
</dbReference>
<evidence type="ECO:0000313" key="9">
    <source>
        <dbReference type="Proteomes" id="UP000824200"/>
    </source>
</evidence>
<proteinExistence type="inferred from homology"/>
<keyword evidence="3 6" id="KW-0238">DNA-binding</keyword>
<reference evidence="8" key="2">
    <citation type="journal article" date="2021" name="PeerJ">
        <title>Extensive microbial diversity within the chicken gut microbiome revealed by metagenomics and culture.</title>
        <authorList>
            <person name="Gilroy R."/>
            <person name="Ravi A."/>
            <person name="Getino M."/>
            <person name="Pursley I."/>
            <person name="Horton D.L."/>
            <person name="Alikhan N.F."/>
            <person name="Baker D."/>
            <person name="Gharbi K."/>
            <person name="Hall N."/>
            <person name="Watson M."/>
            <person name="Adriaenssens E.M."/>
            <person name="Foster-Nyarko E."/>
            <person name="Jarju S."/>
            <person name="Secka A."/>
            <person name="Antonio M."/>
            <person name="Oren A."/>
            <person name="Chaudhuri R.R."/>
            <person name="La Ragione R."/>
            <person name="Hildebrand F."/>
            <person name="Pallen M.J."/>
        </authorList>
    </citation>
    <scope>NUCLEOTIDE SEQUENCE</scope>
    <source>
        <strain evidence="8">CHK121-14286</strain>
    </source>
</reference>
<keyword evidence="8" id="KW-0378">Hydrolase</keyword>
<feature type="domain" description="Helix-hairpin-helix DNA-binding motif class 1" evidence="7">
    <location>
        <begin position="72"/>
        <end position="91"/>
    </location>
</feature>
<dbReference type="GO" id="GO:0006310">
    <property type="term" value="P:DNA recombination"/>
    <property type="evidence" value="ECO:0007669"/>
    <property type="project" value="UniProtKB-UniRule"/>
</dbReference>
<comment type="subcellular location">
    <subcellularLocation>
        <location evidence="6">Cytoplasm</location>
    </subcellularLocation>
</comment>
<evidence type="ECO:0000256" key="2">
    <source>
        <dbReference type="ARBA" id="ARBA00022763"/>
    </source>
</evidence>
<comment type="caution">
    <text evidence="6">Lacks conserved residue(s) required for the propagation of feature annotation.</text>
</comment>
<evidence type="ECO:0000256" key="3">
    <source>
        <dbReference type="ARBA" id="ARBA00023125"/>
    </source>
</evidence>
<dbReference type="GO" id="GO:0005524">
    <property type="term" value="F:ATP binding"/>
    <property type="evidence" value="ECO:0007669"/>
    <property type="project" value="InterPro"/>
</dbReference>
<dbReference type="SUPFAM" id="SSF47781">
    <property type="entry name" value="RuvA domain 2-like"/>
    <property type="match status" value="1"/>
</dbReference>
<dbReference type="GO" id="GO:0048476">
    <property type="term" value="C:Holliday junction resolvase complex"/>
    <property type="evidence" value="ECO:0007669"/>
    <property type="project" value="UniProtKB-UniRule"/>
</dbReference>
<evidence type="ECO:0000256" key="5">
    <source>
        <dbReference type="ARBA" id="ARBA00023204"/>
    </source>
</evidence>
<dbReference type="Gene3D" id="1.10.150.20">
    <property type="entry name" value="5' to 3' exonuclease, C-terminal subdomain"/>
    <property type="match status" value="1"/>
</dbReference>
<evidence type="ECO:0000256" key="1">
    <source>
        <dbReference type="ARBA" id="ARBA00022490"/>
    </source>
</evidence>
<dbReference type="HAMAP" id="MF_00031">
    <property type="entry name" value="DNA_HJ_migration_RuvA"/>
    <property type="match status" value="1"/>
</dbReference>
<dbReference type="SMART" id="SM00278">
    <property type="entry name" value="HhH1"/>
    <property type="match status" value="3"/>
</dbReference>
<organism evidence="8 9">
    <name type="scientific">Candidatus Fimimonas gallinarum</name>
    <dbReference type="NCBI Taxonomy" id="2840821"/>
    <lineage>
        <taxon>Bacteria</taxon>
        <taxon>Pseudomonadati</taxon>
        <taxon>Myxococcota</taxon>
        <taxon>Myxococcia</taxon>
        <taxon>Myxococcales</taxon>
        <taxon>Cystobacterineae</taxon>
        <taxon>Myxococcaceae</taxon>
        <taxon>Myxococcaceae incertae sedis</taxon>
        <taxon>Candidatus Fimimonas</taxon>
    </lineage>
</organism>
<evidence type="ECO:0000256" key="6">
    <source>
        <dbReference type="HAMAP-Rule" id="MF_00031"/>
    </source>
</evidence>
<comment type="caution">
    <text evidence="8">The sequence shown here is derived from an EMBL/GenBank/DDBJ whole genome shotgun (WGS) entry which is preliminary data.</text>
</comment>
<dbReference type="GO" id="GO:0000400">
    <property type="term" value="F:four-way junction DNA binding"/>
    <property type="evidence" value="ECO:0007669"/>
    <property type="project" value="UniProtKB-UniRule"/>
</dbReference>
<evidence type="ECO:0000313" key="8">
    <source>
        <dbReference type="EMBL" id="HIR65781.1"/>
    </source>
</evidence>
<dbReference type="EMBL" id="DVHL01000023">
    <property type="protein sequence ID" value="HIR65781.1"/>
    <property type="molecule type" value="Genomic_DNA"/>
</dbReference>
<keyword evidence="1 6" id="KW-0963">Cytoplasm</keyword>
<dbReference type="AlphaFoldDB" id="A0A9D1J7Y8"/>
<dbReference type="GO" id="GO:0005737">
    <property type="term" value="C:cytoplasm"/>
    <property type="evidence" value="ECO:0007669"/>
    <property type="project" value="UniProtKB-SubCell"/>
</dbReference>
<comment type="similarity">
    <text evidence="6">Belongs to the RuvA family.</text>
</comment>
<dbReference type="InterPro" id="IPR003583">
    <property type="entry name" value="Hlx-hairpin-Hlx_DNA-bd_motif"/>
</dbReference>
<keyword evidence="5 6" id="KW-0234">DNA repair</keyword>
<dbReference type="NCBIfam" id="TIGR00084">
    <property type="entry name" value="ruvA"/>
    <property type="match status" value="1"/>
</dbReference>
<dbReference type="InterPro" id="IPR013849">
    <property type="entry name" value="DNA_helicase_Holl-junc_RuvA_I"/>
</dbReference>